<keyword evidence="4 7" id="KW-0812">Transmembrane</keyword>
<comment type="similarity">
    <text evidence="7">Belongs to the binding-protein-dependent transport system permease family.</text>
</comment>
<dbReference type="AlphaFoldDB" id="A0A2K9EG79"/>
<gene>
    <name evidence="9" type="ORF">CUV01_02005</name>
</gene>
<dbReference type="InterPro" id="IPR035906">
    <property type="entry name" value="MetI-like_sf"/>
</dbReference>
<evidence type="ECO:0000313" key="9">
    <source>
        <dbReference type="EMBL" id="AUH32327.1"/>
    </source>
</evidence>
<dbReference type="InterPro" id="IPR051393">
    <property type="entry name" value="ABC_transporter_permease"/>
</dbReference>
<dbReference type="PROSITE" id="PS50928">
    <property type="entry name" value="ABC_TM1"/>
    <property type="match status" value="1"/>
</dbReference>
<name>A0A2K9EG79_9RHOB</name>
<dbReference type="Gene3D" id="1.10.3720.10">
    <property type="entry name" value="MetI-like"/>
    <property type="match status" value="1"/>
</dbReference>
<keyword evidence="3" id="KW-1003">Cell membrane</keyword>
<dbReference type="Pfam" id="PF00528">
    <property type="entry name" value="BPD_transp_1"/>
    <property type="match status" value="1"/>
</dbReference>
<dbReference type="GO" id="GO:0005886">
    <property type="term" value="C:plasma membrane"/>
    <property type="evidence" value="ECO:0007669"/>
    <property type="project" value="UniProtKB-SubCell"/>
</dbReference>
<organism evidence="9 10">
    <name type="scientific">Paracoccus tegillarcae</name>
    <dbReference type="NCBI Taxonomy" id="1529068"/>
    <lineage>
        <taxon>Bacteria</taxon>
        <taxon>Pseudomonadati</taxon>
        <taxon>Pseudomonadota</taxon>
        <taxon>Alphaproteobacteria</taxon>
        <taxon>Rhodobacterales</taxon>
        <taxon>Paracoccaceae</taxon>
        <taxon>Paracoccus</taxon>
    </lineage>
</organism>
<feature type="transmembrane region" description="Helical" evidence="7">
    <location>
        <begin position="20"/>
        <end position="39"/>
    </location>
</feature>
<evidence type="ECO:0000256" key="4">
    <source>
        <dbReference type="ARBA" id="ARBA00022692"/>
    </source>
</evidence>
<feature type="domain" description="ABC transmembrane type-1" evidence="8">
    <location>
        <begin position="79"/>
        <end position="302"/>
    </location>
</feature>
<dbReference type="InterPro" id="IPR000515">
    <property type="entry name" value="MetI-like"/>
</dbReference>
<sequence length="313" mass="35248">MDNPPDSTAQHKPRIRWHIVLFLAPAVLIYTAVMIYPLFNTLRLALYDQVDQQRVFVGLQNFRELFGDPLWSDQFWNALGNNFWFFAIHMLIQNPLGIALAALLSHPRLRFAALYRSAIFLPTILSFVIVGFAWKLILSPIWGIAPGMLEAVGLKWLYQPWLGKEEYALSALSLISVWQWVGIPMMLIYAALLSIPDEVIEAGEIDGVTGMAAFWKIKLPLIMPSIGIISILTFVANFNAFDLIYAAQGALAGPDFSTDILGTFLYRTFFGFQLQLGDPHMGAAVASAMFAIILIGVCLYLFGIQRRIRRYQL</sequence>
<keyword evidence="6 7" id="KW-0472">Membrane</keyword>
<feature type="transmembrane region" description="Helical" evidence="7">
    <location>
        <begin position="113"/>
        <end position="134"/>
    </location>
</feature>
<dbReference type="PANTHER" id="PTHR30193:SF37">
    <property type="entry name" value="INNER MEMBRANE ABC TRANSPORTER PERMEASE PROTEIN YCJO"/>
    <property type="match status" value="1"/>
</dbReference>
<dbReference type="GO" id="GO:0055085">
    <property type="term" value="P:transmembrane transport"/>
    <property type="evidence" value="ECO:0007669"/>
    <property type="project" value="InterPro"/>
</dbReference>
<dbReference type="PANTHER" id="PTHR30193">
    <property type="entry name" value="ABC TRANSPORTER PERMEASE PROTEIN"/>
    <property type="match status" value="1"/>
</dbReference>
<reference evidence="9 10" key="1">
    <citation type="submission" date="2017-12" db="EMBL/GenBank/DDBJ databases">
        <authorList>
            <person name="Hurst M.R.H."/>
        </authorList>
    </citation>
    <scope>NUCLEOTIDE SEQUENCE [LARGE SCALE GENOMIC DNA]</scope>
    <source>
        <strain evidence="9 10">BM15</strain>
    </source>
</reference>
<evidence type="ECO:0000256" key="7">
    <source>
        <dbReference type="RuleBase" id="RU363032"/>
    </source>
</evidence>
<evidence type="ECO:0000256" key="1">
    <source>
        <dbReference type="ARBA" id="ARBA00004651"/>
    </source>
</evidence>
<comment type="subcellular location">
    <subcellularLocation>
        <location evidence="1 7">Cell membrane</location>
        <topology evidence="1 7">Multi-pass membrane protein</topology>
    </subcellularLocation>
</comment>
<dbReference type="OrthoDB" id="9782326at2"/>
<evidence type="ECO:0000259" key="8">
    <source>
        <dbReference type="PROSITE" id="PS50928"/>
    </source>
</evidence>
<keyword evidence="10" id="KW-1185">Reference proteome</keyword>
<feature type="transmembrane region" description="Helical" evidence="7">
    <location>
        <begin position="170"/>
        <end position="192"/>
    </location>
</feature>
<keyword evidence="5 7" id="KW-1133">Transmembrane helix</keyword>
<protein>
    <submittedName>
        <fullName evidence="9">ABC transporter permease</fullName>
    </submittedName>
</protein>
<dbReference type="Proteomes" id="UP000233742">
    <property type="component" value="Chromosome"/>
</dbReference>
<feature type="transmembrane region" description="Helical" evidence="7">
    <location>
        <begin position="83"/>
        <end position="104"/>
    </location>
</feature>
<feature type="transmembrane region" description="Helical" evidence="7">
    <location>
        <begin position="221"/>
        <end position="244"/>
    </location>
</feature>
<dbReference type="RefSeq" id="WP_101459005.1">
    <property type="nucleotide sequence ID" value="NZ_CP025408.1"/>
</dbReference>
<feature type="transmembrane region" description="Helical" evidence="7">
    <location>
        <begin position="282"/>
        <end position="302"/>
    </location>
</feature>
<dbReference type="EMBL" id="CP025408">
    <property type="protein sequence ID" value="AUH32327.1"/>
    <property type="molecule type" value="Genomic_DNA"/>
</dbReference>
<keyword evidence="2 7" id="KW-0813">Transport</keyword>
<proteinExistence type="inferred from homology"/>
<dbReference type="SUPFAM" id="SSF161098">
    <property type="entry name" value="MetI-like"/>
    <property type="match status" value="1"/>
</dbReference>
<evidence type="ECO:0000256" key="5">
    <source>
        <dbReference type="ARBA" id="ARBA00022989"/>
    </source>
</evidence>
<evidence type="ECO:0000256" key="6">
    <source>
        <dbReference type="ARBA" id="ARBA00023136"/>
    </source>
</evidence>
<evidence type="ECO:0000256" key="3">
    <source>
        <dbReference type="ARBA" id="ARBA00022475"/>
    </source>
</evidence>
<evidence type="ECO:0000313" key="10">
    <source>
        <dbReference type="Proteomes" id="UP000233742"/>
    </source>
</evidence>
<accession>A0A2K9EG79</accession>
<dbReference type="CDD" id="cd06261">
    <property type="entry name" value="TM_PBP2"/>
    <property type="match status" value="1"/>
</dbReference>
<evidence type="ECO:0000256" key="2">
    <source>
        <dbReference type="ARBA" id="ARBA00022448"/>
    </source>
</evidence>
<dbReference type="KEGG" id="paro:CUV01_02005"/>